<feature type="binding site" evidence="2">
    <location>
        <position position="181"/>
    </location>
    <ligand>
        <name>substrate</name>
    </ligand>
</feature>
<keyword evidence="2" id="KW-0479">Metal-binding</keyword>
<dbReference type="EC" id="2.5.1.-" evidence="2"/>
<evidence type="ECO:0000256" key="2">
    <source>
        <dbReference type="HAMAP-Rule" id="MF_01139"/>
    </source>
</evidence>
<dbReference type="Proteomes" id="UP000176815">
    <property type="component" value="Unassembled WGS sequence"/>
</dbReference>
<feature type="binding site" evidence="2">
    <location>
        <position position="37"/>
    </location>
    <ligand>
        <name>substrate</name>
    </ligand>
</feature>
<keyword evidence="1 2" id="KW-0808">Transferase</keyword>
<evidence type="ECO:0000313" key="4">
    <source>
        <dbReference type="Proteomes" id="UP000176815"/>
    </source>
</evidence>
<reference evidence="3 4" key="1">
    <citation type="journal article" date="2016" name="Nat. Commun.">
        <title>Thousands of microbial genomes shed light on interconnected biogeochemical processes in an aquifer system.</title>
        <authorList>
            <person name="Anantharaman K."/>
            <person name="Brown C.T."/>
            <person name="Hug L.A."/>
            <person name="Sharon I."/>
            <person name="Castelle C.J."/>
            <person name="Probst A.J."/>
            <person name="Thomas B.C."/>
            <person name="Singh A."/>
            <person name="Wilkins M.J."/>
            <person name="Karaoz U."/>
            <person name="Brodie E.L."/>
            <person name="Williams K.H."/>
            <person name="Hubbard S.S."/>
            <person name="Banfield J.F."/>
        </authorList>
    </citation>
    <scope>NUCLEOTIDE SEQUENCE [LARGE SCALE GENOMIC DNA]</scope>
</reference>
<feature type="binding site" evidence="2">
    <location>
        <position position="69"/>
    </location>
    <ligand>
        <name>substrate</name>
    </ligand>
</feature>
<gene>
    <name evidence="3" type="ORF">A2619_02590</name>
</gene>
<comment type="subunit">
    <text evidence="2">Homodimer.</text>
</comment>
<dbReference type="AlphaFoldDB" id="A0A1F4X936"/>
<protein>
    <recommendedName>
        <fullName evidence="2">Isoprenyl transferase</fullName>
        <ecNumber evidence="2">2.5.1.-</ecNumber>
    </recommendedName>
</protein>
<dbReference type="GO" id="GO:0000287">
    <property type="term" value="F:magnesium ion binding"/>
    <property type="evidence" value="ECO:0007669"/>
    <property type="project" value="UniProtKB-UniRule"/>
</dbReference>
<dbReference type="PANTHER" id="PTHR10291">
    <property type="entry name" value="DEHYDRODOLICHYL DIPHOSPHATE SYNTHASE FAMILY MEMBER"/>
    <property type="match status" value="1"/>
</dbReference>
<dbReference type="PANTHER" id="PTHR10291:SF0">
    <property type="entry name" value="DEHYDRODOLICHYL DIPHOSPHATE SYNTHASE 2"/>
    <property type="match status" value="1"/>
</dbReference>
<evidence type="ECO:0000313" key="3">
    <source>
        <dbReference type="EMBL" id="OGC78207.1"/>
    </source>
</evidence>
<dbReference type="GO" id="GO:0045547">
    <property type="term" value="F:ditrans,polycis-polyprenyl diphosphate synthase [(2E,6E)-farnesyl diphosphate specific] activity"/>
    <property type="evidence" value="ECO:0007669"/>
    <property type="project" value="TreeGrafter"/>
</dbReference>
<comment type="cofactor">
    <cofactor evidence="2">
        <name>Mg(2+)</name>
        <dbReference type="ChEBI" id="CHEBI:18420"/>
    </cofactor>
    <text evidence="2">Binds 2 magnesium ions per subunit.</text>
</comment>
<feature type="active site" evidence="2">
    <location>
        <position position="20"/>
    </location>
</feature>
<evidence type="ECO:0000256" key="1">
    <source>
        <dbReference type="ARBA" id="ARBA00022679"/>
    </source>
</evidence>
<dbReference type="NCBIfam" id="TIGR00055">
    <property type="entry name" value="uppS"/>
    <property type="match status" value="1"/>
</dbReference>
<dbReference type="EMBL" id="MEWG01000005">
    <property type="protein sequence ID" value="OGC78207.1"/>
    <property type="molecule type" value="Genomic_DNA"/>
</dbReference>
<feature type="binding site" evidence="2">
    <location>
        <begin position="65"/>
        <end position="67"/>
    </location>
    <ligand>
        <name>substrate</name>
    </ligand>
</feature>
<feature type="binding site" evidence="2">
    <location>
        <position position="200"/>
    </location>
    <ligand>
        <name>Mg(2+)</name>
        <dbReference type="ChEBI" id="CHEBI:18420"/>
    </ligand>
</feature>
<comment type="function">
    <text evidence="2">Catalyzes the condensation of isopentenyl diphosphate (IPP) with allylic pyrophosphates generating different type of terpenoids.</text>
</comment>
<feature type="binding site" evidence="2">
    <location>
        <begin position="187"/>
        <end position="189"/>
    </location>
    <ligand>
        <name>substrate</name>
    </ligand>
</feature>
<dbReference type="InterPro" id="IPR001441">
    <property type="entry name" value="UPP_synth-like"/>
</dbReference>
<dbReference type="CDD" id="cd00475">
    <property type="entry name" value="Cis_IPPS"/>
    <property type="match status" value="1"/>
</dbReference>
<comment type="similarity">
    <text evidence="2">Belongs to the UPP synthase family.</text>
</comment>
<name>A0A1F4X936_UNCKA</name>
<comment type="caution">
    <text evidence="2">Lacks conserved residue(s) required for the propagation of feature annotation.</text>
</comment>
<keyword evidence="2" id="KW-0460">Magnesium</keyword>
<dbReference type="GO" id="GO:0016094">
    <property type="term" value="P:polyprenol biosynthetic process"/>
    <property type="evidence" value="ECO:0007669"/>
    <property type="project" value="TreeGrafter"/>
</dbReference>
<feature type="binding site" evidence="2">
    <location>
        <position position="20"/>
    </location>
    <ligand>
        <name>Mg(2+)</name>
        <dbReference type="ChEBI" id="CHEBI:18420"/>
    </ligand>
</feature>
<proteinExistence type="inferred from homology"/>
<feature type="binding site" evidence="2">
    <location>
        <begin position="21"/>
        <end position="24"/>
    </location>
    <ligand>
        <name>substrate</name>
    </ligand>
</feature>
<feature type="active site" description="Proton acceptor" evidence="2">
    <location>
        <position position="68"/>
    </location>
</feature>
<organism evidence="3 4">
    <name type="scientific">candidate division WWE3 bacterium RIFOXYD1_FULL_39_9</name>
    <dbReference type="NCBI Taxonomy" id="1802649"/>
    <lineage>
        <taxon>Bacteria</taxon>
        <taxon>Katanobacteria</taxon>
    </lineage>
</organism>
<dbReference type="Pfam" id="PF01255">
    <property type="entry name" value="Prenyltransf"/>
    <property type="match status" value="1"/>
</dbReference>
<comment type="caution">
    <text evidence="3">The sequence shown here is derived from an EMBL/GenBank/DDBJ whole genome shotgun (WGS) entry which is preliminary data.</text>
</comment>
<dbReference type="Gene3D" id="3.40.1180.10">
    <property type="entry name" value="Decaprenyl diphosphate synthase-like"/>
    <property type="match status" value="1"/>
</dbReference>
<dbReference type="SUPFAM" id="SSF64005">
    <property type="entry name" value="Undecaprenyl diphosphate synthase"/>
    <property type="match status" value="1"/>
</dbReference>
<feature type="binding site" evidence="2">
    <location>
        <position position="25"/>
    </location>
    <ligand>
        <name>substrate</name>
    </ligand>
</feature>
<feature type="binding site" evidence="2">
    <location>
        <position position="71"/>
    </location>
    <ligand>
        <name>substrate</name>
    </ligand>
</feature>
<accession>A0A1F4X936</accession>
<dbReference type="HAMAP" id="MF_01139">
    <property type="entry name" value="ISPT"/>
    <property type="match status" value="1"/>
</dbReference>
<dbReference type="InterPro" id="IPR036424">
    <property type="entry name" value="UPP_synth-like_sf"/>
</dbReference>
<sequence>MPAETTNIPNMITHVAIIPDGNRRWAKEKGLPTLEGHRRGAENFERLLNASRDMGIKYFTSWAFSTENWKRTEEENAYLFNLAREFTKKYKQKFISEKVRFVHLGRKDRIPADIVQILNEMEEETKHFTGFTAAIGMDYGGHDELLRTIKRLNELGLEVTEENIEKNLDTKGIPAPDLIIRTSGEKRLSGFMSWQSAYSEFYFPNEYFPDFGPAELKKAVDDFMSRDRRFGGDTPQK</sequence>